<accession>A0A0B6ZG87</accession>
<evidence type="ECO:0000313" key="1">
    <source>
        <dbReference type="EMBL" id="CEK67553.1"/>
    </source>
</evidence>
<sequence>MYLKPLWIKVYSYGSATVPTDGTRNGGSGIYISYPINVHYNTKCILTSKDYKLYSKIQALLHVTVIHGTISDGN</sequence>
<dbReference type="AlphaFoldDB" id="A0A0B6ZG87"/>
<protein>
    <submittedName>
        <fullName evidence="1">Uncharacterized protein</fullName>
    </submittedName>
</protein>
<gene>
    <name evidence="1" type="primary">ORF63055</name>
</gene>
<name>A0A0B6ZG87_9EUPU</name>
<organism evidence="1">
    <name type="scientific">Arion vulgaris</name>
    <dbReference type="NCBI Taxonomy" id="1028688"/>
    <lineage>
        <taxon>Eukaryota</taxon>
        <taxon>Metazoa</taxon>
        <taxon>Spiralia</taxon>
        <taxon>Lophotrochozoa</taxon>
        <taxon>Mollusca</taxon>
        <taxon>Gastropoda</taxon>
        <taxon>Heterobranchia</taxon>
        <taxon>Euthyneura</taxon>
        <taxon>Panpulmonata</taxon>
        <taxon>Eupulmonata</taxon>
        <taxon>Stylommatophora</taxon>
        <taxon>Helicina</taxon>
        <taxon>Arionoidea</taxon>
        <taxon>Arionidae</taxon>
        <taxon>Arion</taxon>
    </lineage>
</organism>
<proteinExistence type="predicted"/>
<reference evidence="1" key="1">
    <citation type="submission" date="2014-12" db="EMBL/GenBank/DDBJ databases">
        <title>Insight into the proteome of Arion vulgaris.</title>
        <authorList>
            <person name="Aradska J."/>
            <person name="Bulat T."/>
            <person name="Smidak R."/>
            <person name="Sarate P."/>
            <person name="Gangsoo J."/>
            <person name="Sialana F."/>
            <person name="Bilban M."/>
            <person name="Lubec G."/>
        </authorList>
    </citation>
    <scope>NUCLEOTIDE SEQUENCE</scope>
    <source>
        <tissue evidence="1">Skin</tissue>
    </source>
</reference>
<dbReference type="EMBL" id="HACG01020688">
    <property type="protein sequence ID" value="CEK67553.1"/>
    <property type="molecule type" value="Transcribed_RNA"/>
</dbReference>